<dbReference type="PROSITE" id="PS50932">
    <property type="entry name" value="HTH_LACI_2"/>
    <property type="match status" value="1"/>
</dbReference>
<dbReference type="OrthoDB" id="9796186at2"/>
<dbReference type="Gene3D" id="3.40.50.2300">
    <property type="match status" value="2"/>
</dbReference>
<dbReference type="Pfam" id="PF00356">
    <property type="entry name" value="LacI"/>
    <property type="match status" value="1"/>
</dbReference>
<keyword evidence="2" id="KW-0238">DNA-binding</keyword>
<dbReference type="InterPro" id="IPR010982">
    <property type="entry name" value="Lambda_DNA-bd_dom_sf"/>
</dbReference>
<dbReference type="GO" id="GO:0000976">
    <property type="term" value="F:transcription cis-regulatory region binding"/>
    <property type="evidence" value="ECO:0007669"/>
    <property type="project" value="TreeGrafter"/>
</dbReference>
<name>A0A1N7CRI6_9BACI</name>
<evidence type="ECO:0000313" key="8">
    <source>
        <dbReference type="Proteomes" id="UP000215545"/>
    </source>
</evidence>
<dbReference type="EMBL" id="MWSK01000015">
    <property type="protein sequence ID" value="OXS73430.1"/>
    <property type="molecule type" value="Genomic_DNA"/>
</dbReference>
<evidence type="ECO:0000256" key="3">
    <source>
        <dbReference type="ARBA" id="ARBA00023163"/>
    </source>
</evidence>
<dbReference type="CDD" id="cd01392">
    <property type="entry name" value="HTH_LacI"/>
    <property type="match status" value="1"/>
</dbReference>
<dbReference type="PANTHER" id="PTHR30146">
    <property type="entry name" value="LACI-RELATED TRANSCRIPTIONAL REPRESSOR"/>
    <property type="match status" value="1"/>
</dbReference>
<protein>
    <submittedName>
        <fullName evidence="5">LacI family transcriptional regulator</fullName>
    </submittedName>
    <submittedName>
        <fullName evidence="6">Transcriptional regulator, LacI family</fullName>
    </submittedName>
</protein>
<keyword evidence="8" id="KW-1185">Reference proteome</keyword>
<proteinExistence type="predicted"/>
<dbReference type="EMBL" id="FTLX01000015">
    <property type="protein sequence ID" value="SIR66084.1"/>
    <property type="molecule type" value="Genomic_DNA"/>
</dbReference>
<dbReference type="PANTHER" id="PTHR30146:SF109">
    <property type="entry name" value="HTH-TYPE TRANSCRIPTIONAL REGULATOR GALS"/>
    <property type="match status" value="1"/>
</dbReference>
<evidence type="ECO:0000256" key="2">
    <source>
        <dbReference type="ARBA" id="ARBA00023125"/>
    </source>
</evidence>
<evidence type="ECO:0000313" key="5">
    <source>
        <dbReference type="EMBL" id="OXS73430.1"/>
    </source>
</evidence>
<organism evidence="6 7">
    <name type="scientific">Domibacillus enclensis</name>
    <dbReference type="NCBI Taxonomy" id="1017273"/>
    <lineage>
        <taxon>Bacteria</taxon>
        <taxon>Bacillati</taxon>
        <taxon>Bacillota</taxon>
        <taxon>Bacilli</taxon>
        <taxon>Bacillales</taxon>
        <taxon>Bacillaceae</taxon>
        <taxon>Domibacillus</taxon>
    </lineage>
</organism>
<reference evidence="5" key="3">
    <citation type="submission" date="2017-03" db="EMBL/GenBank/DDBJ databases">
        <authorList>
            <person name="Dastager S.G."/>
            <person name="Neurgaonkar P.S."/>
            <person name="Dharne M.S."/>
        </authorList>
    </citation>
    <scope>NUCLEOTIDE SEQUENCE</scope>
    <source>
        <strain evidence="5">DSM 25145</strain>
    </source>
</reference>
<dbReference type="Pfam" id="PF00532">
    <property type="entry name" value="Peripla_BP_1"/>
    <property type="match status" value="1"/>
</dbReference>
<dbReference type="SMART" id="SM00354">
    <property type="entry name" value="HTH_LACI"/>
    <property type="match status" value="1"/>
</dbReference>
<dbReference type="PROSITE" id="PS00356">
    <property type="entry name" value="HTH_LACI_1"/>
    <property type="match status" value="1"/>
</dbReference>
<dbReference type="SUPFAM" id="SSF53822">
    <property type="entry name" value="Periplasmic binding protein-like I"/>
    <property type="match status" value="1"/>
</dbReference>
<dbReference type="GO" id="GO:0003700">
    <property type="term" value="F:DNA-binding transcription factor activity"/>
    <property type="evidence" value="ECO:0007669"/>
    <property type="project" value="TreeGrafter"/>
</dbReference>
<reference evidence="6 7" key="1">
    <citation type="submission" date="2017-01" db="EMBL/GenBank/DDBJ databases">
        <authorList>
            <person name="Mah S.A."/>
            <person name="Swanson W.J."/>
            <person name="Moy G.W."/>
            <person name="Vacquier V.D."/>
        </authorList>
    </citation>
    <scope>NUCLEOTIDE SEQUENCE [LARGE SCALE GENOMIC DNA]</scope>
    <source>
        <strain evidence="6 7">NIO-1016</strain>
    </source>
</reference>
<dbReference type="CDD" id="cd06284">
    <property type="entry name" value="PBP1_LacI-like"/>
    <property type="match status" value="1"/>
</dbReference>
<dbReference type="RefSeq" id="WP_045850099.1">
    <property type="nucleotide sequence ID" value="NZ_FTLX01000015.1"/>
</dbReference>
<evidence type="ECO:0000256" key="1">
    <source>
        <dbReference type="ARBA" id="ARBA00023015"/>
    </source>
</evidence>
<keyword evidence="1" id="KW-0805">Transcription regulation</keyword>
<dbReference type="InterPro" id="IPR001761">
    <property type="entry name" value="Peripla_BP/Lac1_sug-bd_dom"/>
</dbReference>
<evidence type="ECO:0000313" key="7">
    <source>
        <dbReference type="Proteomes" id="UP000186385"/>
    </source>
</evidence>
<feature type="domain" description="HTH lacI-type" evidence="4">
    <location>
        <begin position="2"/>
        <end position="56"/>
    </location>
</feature>
<dbReference type="AlphaFoldDB" id="A0A1N7CRI6"/>
<keyword evidence="3" id="KW-0804">Transcription</keyword>
<evidence type="ECO:0000259" key="4">
    <source>
        <dbReference type="PROSITE" id="PS50932"/>
    </source>
</evidence>
<dbReference type="InterPro" id="IPR000843">
    <property type="entry name" value="HTH_LacI"/>
</dbReference>
<reference evidence="8" key="2">
    <citation type="submission" date="2017-03" db="EMBL/GenBank/DDBJ databases">
        <title>Bacillus sp. V-88(T) DSM27956, whole genome shotgun sequencing project.</title>
        <authorList>
            <person name="Dastager S.G."/>
            <person name="Neurgaonkar P.S."/>
            <person name="Dharne M.S."/>
        </authorList>
    </citation>
    <scope>NUCLEOTIDE SEQUENCE [LARGE SCALE GENOMIC DNA]</scope>
    <source>
        <strain evidence="8">DSM 25145</strain>
    </source>
</reference>
<dbReference type="InterPro" id="IPR028082">
    <property type="entry name" value="Peripla_BP_I"/>
</dbReference>
<accession>A0A1N7CRI6</accession>
<sequence length="333" mass="36933">MAKMSDVAELAGVSTATVSRVLRSPDAVKEETQKKVYEAIKQLDYQPNMLARKFRTSRTGTLLVVVPDLNNLVFSGMMAGIDAEAAKYGYQVLLGNTNGDKRKTDGYIEQLKQKQVDGLILLSVQLDELVWEEIAERYPVVIASDYVEGIRVPTISIDNTACGRKVTNHFINLGHTKIGFIGGNIQASVSRDRLNGFKQALTEAGISLQKQWVEEGDYSIESGYSLCLNMMERPNHPTAIFCGSDEMAIGAIHALREKGMRVPEDVAVAGFDDIKFSAVMNPSLTTMAQPLHEMGRKAMEVLYQLMDGQTPSDQPIYIESEFKIRESCGFHQR</sequence>
<evidence type="ECO:0000313" key="6">
    <source>
        <dbReference type="EMBL" id="SIR66084.1"/>
    </source>
</evidence>
<gene>
    <name evidence="5" type="ORF">B1B05_18460</name>
    <name evidence="6" type="ORF">SAMN05443094_11522</name>
</gene>
<dbReference type="SUPFAM" id="SSF47413">
    <property type="entry name" value="lambda repressor-like DNA-binding domains"/>
    <property type="match status" value="1"/>
</dbReference>
<dbReference type="STRING" id="1017273.SAMN05443094_11522"/>
<dbReference type="Gene3D" id="1.10.260.40">
    <property type="entry name" value="lambda repressor-like DNA-binding domains"/>
    <property type="match status" value="1"/>
</dbReference>
<dbReference type="Proteomes" id="UP000215545">
    <property type="component" value="Unassembled WGS sequence"/>
</dbReference>
<dbReference type="Proteomes" id="UP000186385">
    <property type="component" value="Unassembled WGS sequence"/>
</dbReference>